<dbReference type="EMBL" id="SOBT01000008">
    <property type="protein sequence ID" value="TDU32253.1"/>
    <property type="molecule type" value="Genomic_DNA"/>
</dbReference>
<keyword evidence="6" id="KW-0464">Manganese</keyword>
<evidence type="ECO:0000313" key="9">
    <source>
        <dbReference type="Proteomes" id="UP000295341"/>
    </source>
</evidence>
<name>A0A4R7PDL5_9GAMM</name>
<keyword evidence="9" id="KW-1185">Reference proteome</keyword>
<dbReference type="PROSITE" id="PS51462">
    <property type="entry name" value="NUDIX"/>
    <property type="match status" value="1"/>
</dbReference>
<evidence type="ECO:0000259" key="7">
    <source>
        <dbReference type="PROSITE" id="PS51462"/>
    </source>
</evidence>
<dbReference type="RefSeq" id="WP_133880769.1">
    <property type="nucleotide sequence ID" value="NZ_MWIN01000001.1"/>
</dbReference>
<feature type="domain" description="Nudix hydrolase" evidence="7">
    <location>
        <begin position="11"/>
        <end position="209"/>
    </location>
</feature>
<evidence type="ECO:0000256" key="6">
    <source>
        <dbReference type="ARBA" id="ARBA00023211"/>
    </source>
</evidence>
<evidence type="ECO:0000256" key="4">
    <source>
        <dbReference type="ARBA" id="ARBA00022801"/>
    </source>
</evidence>
<dbReference type="InterPro" id="IPR000086">
    <property type="entry name" value="NUDIX_hydrolase_dom"/>
</dbReference>
<dbReference type="GO" id="GO:0016818">
    <property type="term" value="F:hydrolase activity, acting on acid anhydrides, in phosphorus-containing anhydrides"/>
    <property type="evidence" value="ECO:0007669"/>
    <property type="project" value="InterPro"/>
</dbReference>
<dbReference type="InterPro" id="IPR015797">
    <property type="entry name" value="NUDIX_hydrolase-like_dom_sf"/>
</dbReference>
<dbReference type="PANTHER" id="PTHR12318:SF0">
    <property type="entry name" value="ACYL-COENZYME A DIPHOSPHATASE NUDT19"/>
    <property type="match status" value="1"/>
</dbReference>
<keyword evidence="5" id="KW-0460">Magnesium</keyword>
<dbReference type="Gene3D" id="3.90.79.10">
    <property type="entry name" value="Nucleoside Triphosphate Pyrophosphohydrolase"/>
    <property type="match status" value="1"/>
</dbReference>
<evidence type="ECO:0000256" key="2">
    <source>
        <dbReference type="ARBA" id="ARBA00001946"/>
    </source>
</evidence>
<protein>
    <recommendedName>
        <fullName evidence="7">Nudix hydrolase domain-containing protein</fullName>
    </recommendedName>
</protein>
<evidence type="ECO:0000313" key="8">
    <source>
        <dbReference type="EMBL" id="TDU32253.1"/>
    </source>
</evidence>
<dbReference type="OrthoDB" id="9788263at2"/>
<dbReference type="InterPro" id="IPR039121">
    <property type="entry name" value="NUDT19"/>
</dbReference>
<organism evidence="8 9">
    <name type="scientific">Panacagrimonas perspica</name>
    <dbReference type="NCBI Taxonomy" id="381431"/>
    <lineage>
        <taxon>Bacteria</taxon>
        <taxon>Pseudomonadati</taxon>
        <taxon>Pseudomonadota</taxon>
        <taxon>Gammaproteobacteria</taxon>
        <taxon>Nevskiales</taxon>
        <taxon>Nevskiaceae</taxon>
        <taxon>Panacagrimonas</taxon>
    </lineage>
</organism>
<comment type="cofactor">
    <cofactor evidence="2">
        <name>Mg(2+)</name>
        <dbReference type="ChEBI" id="CHEBI:18420"/>
    </cofactor>
</comment>
<dbReference type="PANTHER" id="PTHR12318">
    <property type="entry name" value="TESTOSTERONE-REGULATED PROTEIN RP2"/>
    <property type="match status" value="1"/>
</dbReference>
<evidence type="ECO:0000256" key="5">
    <source>
        <dbReference type="ARBA" id="ARBA00022842"/>
    </source>
</evidence>
<keyword evidence="4" id="KW-0378">Hydrolase</keyword>
<sequence length="268" mass="28451">MSSVSASAPPAARLAATILLLRDGEQGMEVFMVVRHQQIDFASGALVFPGGKLAPGDSEARTHARCTGVEGLNKDEIAPRVGAIREAFEESGILLARPAKGGAIGAERLAALGTRYRRGLDRGEIAIADMLETEDLVLDCGGLVPFAHWVTPTFMPKRFDTYFFLAVAPPDQVGVHDGHETVDSAWLTPPTIVLDELAGRRTLVPATMLNVKKLGFSVSVKDALAAAKAKPVVTVQPVLEKGPDGKGLLRIPQEAGYGVSEFTMDIPS</sequence>
<gene>
    <name evidence="8" type="ORF">DFR24_1644</name>
</gene>
<accession>A0A4R7PDL5</accession>
<comment type="cofactor">
    <cofactor evidence="1">
        <name>Mn(2+)</name>
        <dbReference type="ChEBI" id="CHEBI:29035"/>
    </cofactor>
</comment>
<evidence type="ECO:0000256" key="3">
    <source>
        <dbReference type="ARBA" id="ARBA00022723"/>
    </source>
</evidence>
<keyword evidence="3" id="KW-0479">Metal-binding</keyword>
<comment type="caution">
    <text evidence="8">The sequence shown here is derived from an EMBL/GenBank/DDBJ whole genome shotgun (WGS) entry which is preliminary data.</text>
</comment>
<dbReference type="AlphaFoldDB" id="A0A4R7PDL5"/>
<dbReference type="Proteomes" id="UP000295341">
    <property type="component" value="Unassembled WGS sequence"/>
</dbReference>
<reference evidence="8 9" key="1">
    <citation type="submission" date="2019-03" db="EMBL/GenBank/DDBJ databases">
        <title>Genomic Encyclopedia of Type Strains, Phase IV (KMG-IV): sequencing the most valuable type-strain genomes for metagenomic binning, comparative biology and taxonomic classification.</title>
        <authorList>
            <person name="Goeker M."/>
        </authorList>
    </citation>
    <scope>NUCLEOTIDE SEQUENCE [LARGE SCALE GENOMIC DNA]</scope>
    <source>
        <strain evidence="8 9">DSM 26377</strain>
    </source>
</reference>
<evidence type="ECO:0000256" key="1">
    <source>
        <dbReference type="ARBA" id="ARBA00001936"/>
    </source>
</evidence>
<dbReference type="CDD" id="cd18870">
    <property type="entry name" value="NUDIX_AcylCoAdiphos_Nudt19"/>
    <property type="match status" value="1"/>
</dbReference>
<dbReference type="GO" id="GO:0046872">
    <property type="term" value="F:metal ion binding"/>
    <property type="evidence" value="ECO:0007669"/>
    <property type="project" value="UniProtKB-KW"/>
</dbReference>
<proteinExistence type="predicted"/>
<dbReference type="SUPFAM" id="SSF55811">
    <property type="entry name" value="Nudix"/>
    <property type="match status" value="1"/>
</dbReference>